<dbReference type="Gene3D" id="3.30.420.40">
    <property type="match status" value="2"/>
</dbReference>
<dbReference type="InterPro" id="IPR043129">
    <property type="entry name" value="ATPase_NBD"/>
</dbReference>
<comment type="similarity">
    <text evidence="3">Belongs to the heat shock protein 70 family.</text>
</comment>
<dbReference type="SUPFAM" id="SSF100920">
    <property type="entry name" value="Heat shock protein 70kD (HSP70), peptide-binding domain"/>
    <property type="match status" value="1"/>
</dbReference>
<dbReference type="PROSITE" id="PS00329">
    <property type="entry name" value="HSP70_2"/>
    <property type="match status" value="1"/>
</dbReference>
<protein>
    <submittedName>
        <fullName evidence="4">Heat shock cognate 70 kDa protein 2-like protein</fullName>
    </submittedName>
</protein>
<dbReference type="Gene3D" id="2.60.34.10">
    <property type="entry name" value="Substrate Binding Domain Of DNAk, Chain A, domain 1"/>
    <property type="match status" value="1"/>
</dbReference>
<dbReference type="Gene3D" id="3.90.640.10">
    <property type="entry name" value="Actin, Chain A, domain 4"/>
    <property type="match status" value="1"/>
</dbReference>
<accession>A0ABQ5B3L3</accession>
<evidence type="ECO:0000256" key="3">
    <source>
        <dbReference type="RuleBase" id="RU003322"/>
    </source>
</evidence>
<dbReference type="EMBL" id="BQNB010012910">
    <property type="protein sequence ID" value="GJT09480.1"/>
    <property type="molecule type" value="Genomic_DNA"/>
</dbReference>
<evidence type="ECO:0000256" key="1">
    <source>
        <dbReference type="ARBA" id="ARBA00022741"/>
    </source>
</evidence>
<dbReference type="InterPro" id="IPR018181">
    <property type="entry name" value="Heat_shock_70_CS"/>
</dbReference>
<dbReference type="SUPFAM" id="SSF100934">
    <property type="entry name" value="Heat shock protein 70kD (HSP70), C-terminal subdomain"/>
    <property type="match status" value="1"/>
</dbReference>
<evidence type="ECO:0000313" key="5">
    <source>
        <dbReference type="Proteomes" id="UP001151760"/>
    </source>
</evidence>
<reference evidence="4" key="2">
    <citation type="submission" date="2022-01" db="EMBL/GenBank/DDBJ databases">
        <authorList>
            <person name="Yamashiro T."/>
            <person name="Shiraishi A."/>
            <person name="Satake H."/>
            <person name="Nakayama K."/>
        </authorList>
    </citation>
    <scope>NUCLEOTIDE SEQUENCE</scope>
</reference>
<dbReference type="Pfam" id="PF00012">
    <property type="entry name" value="HSP70"/>
    <property type="match status" value="1"/>
</dbReference>
<name>A0ABQ5B3L3_9ASTR</name>
<dbReference type="Proteomes" id="UP001151760">
    <property type="component" value="Unassembled WGS sequence"/>
</dbReference>
<organism evidence="4 5">
    <name type="scientific">Tanacetum coccineum</name>
    <dbReference type="NCBI Taxonomy" id="301880"/>
    <lineage>
        <taxon>Eukaryota</taxon>
        <taxon>Viridiplantae</taxon>
        <taxon>Streptophyta</taxon>
        <taxon>Embryophyta</taxon>
        <taxon>Tracheophyta</taxon>
        <taxon>Spermatophyta</taxon>
        <taxon>Magnoliopsida</taxon>
        <taxon>eudicotyledons</taxon>
        <taxon>Gunneridae</taxon>
        <taxon>Pentapetalae</taxon>
        <taxon>asterids</taxon>
        <taxon>campanulids</taxon>
        <taxon>Asterales</taxon>
        <taxon>Asteraceae</taxon>
        <taxon>Asteroideae</taxon>
        <taxon>Anthemideae</taxon>
        <taxon>Anthemidinae</taxon>
        <taxon>Tanacetum</taxon>
    </lineage>
</organism>
<dbReference type="InterPro" id="IPR029047">
    <property type="entry name" value="HSP70_peptide-bd_sf"/>
</dbReference>
<dbReference type="InterPro" id="IPR013126">
    <property type="entry name" value="Hsp_70_fam"/>
</dbReference>
<comment type="caution">
    <text evidence="4">The sequence shown here is derived from an EMBL/GenBank/DDBJ whole genome shotgun (WGS) entry which is preliminary data.</text>
</comment>
<dbReference type="PANTHER" id="PTHR19375">
    <property type="entry name" value="HEAT SHOCK PROTEIN 70KDA"/>
    <property type="match status" value="1"/>
</dbReference>
<keyword evidence="5" id="KW-1185">Reference proteome</keyword>
<sequence length="624" mass="70080">MGKKGEAPAIGIDLGTTYSCVAVWQNNRVEIIPNEQGNRTTPSCVAFTYTERFIGDAARNQVAMNPANTVYDAKRLIGRRFNDATVQGYMKVWPFKIIEGESGKPMVVVTYKGDEKLFAAEEISSMLLSKMKEVANAYLNTDVKSAVITVPAYFDDLQRQATKDAAQAAGLNVLRLLNEPSAAAIAYGIDKKATLRGKTNFLIFDLGGGTFDVSLITINKGRHKVIAVDGDTHLGGEDFDNRMVEHFVSKFNRMYNKDITNKTQSGRKALGRLRVASERAKRILSSAVFTSIEVDCLYDRVDFSSKIFRAKFEELNMDIFDKCMETVKKCLRYAKWEKSMVDEVVLVGGSTRIPKVQQMLQDFFDGKDLCKAINPDEAVAYGAAVLAAKMSGKGNRMVKNLMCSDVVPLSLGWESYGEVMCVVIPKNTPIPVTMKMNCVTTDDNQYSILFKVFQGERSRSTDNIFLGEFVLNNLPIAPRGVAEATICFDIDDDGILKVFAEESTTGNRNGITITHSKQRISKEDTQRMLKDSKRYKDKDEEHTKKVDAYTSLDNYVYIMDIKLKDERIRKRLSGEDLTEMDDVVKKAKKWLDINEIAETNVIADKKKELHWVWSMCESVMGQFT</sequence>
<keyword evidence="2 3" id="KW-0067">ATP-binding</keyword>
<dbReference type="PROSITE" id="PS01036">
    <property type="entry name" value="HSP70_3"/>
    <property type="match status" value="1"/>
</dbReference>
<dbReference type="PRINTS" id="PR00301">
    <property type="entry name" value="HEATSHOCK70"/>
</dbReference>
<dbReference type="PROSITE" id="PS00297">
    <property type="entry name" value="HSP70_1"/>
    <property type="match status" value="1"/>
</dbReference>
<dbReference type="Gene3D" id="1.20.1270.10">
    <property type="match status" value="1"/>
</dbReference>
<gene>
    <name evidence="4" type="ORF">Tco_0856522</name>
</gene>
<dbReference type="SUPFAM" id="SSF53067">
    <property type="entry name" value="Actin-like ATPase domain"/>
    <property type="match status" value="2"/>
</dbReference>
<dbReference type="Gene3D" id="3.30.30.30">
    <property type="match status" value="1"/>
</dbReference>
<keyword evidence="1 3" id="KW-0547">Nucleotide-binding</keyword>
<proteinExistence type="inferred from homology"/>
<evidence type="ECO:0000313" key="4">
    <source>
        <dbReference type="EMBL" id="GJT09480.1"/>
    </source>
</evidence>
<dbReference type="InterPro" id="IPR029048">
    <property type="entry name" value="HSP70_C_sf"/>
</dbReference>
<reference evidence="4" key="1">
    <citation type="journal article" date="2022" name="Int. J. Mol. Sci.">
        <title>Draft Genome of Tanacetum Coccineum: Genomic Comparison of Closely Related Tanacetum-Family Plants.</title>
        <authorList>
            <person name="Yamashiro T."/>
            <person name="Shiraishi A."/>
            <person name="Nakayama K."/>
            <person name="Satake H."/>
        </authorList>
    </citation>
    <scope>NUCLEOTIDE SEQUENCE</scope>
</reference>
<evidence type="ECO:0000256" key="2">
    <source>
        <dbReference type="ARBA" id="ARBA00022840"/>
    </source>
</evidence>